<dbReference type="GO" id="GO:0005509">
    <property type="term" value="F:calcium ion binding"/>
    <property type="evidence" value="ECO:0007669"/>
    <property type="project" value="TreeGrafter"/>
</dbReference>
<evidence type="ECO:0000256" key="2">
    <source>
        <dbReference type="PIRSR" id="PIRSR605511-1"/>
    </source>
</evidence>
<dbReference type="EMBL" id="JADWYR010000001">
    <property type="protein sequence ID" value="MBG9376348.1"/>
    <property type="molecule type" value="Genomic_DNA"/>
</dbReference>
<comment type="similarity">
    <text evidence="1">Belongs to the SMP-30/CGR1 family.</text>
</comment>
<organism evidence="5 6">
    <name type="scientific">Panacibacter microcysteis</name>
    <dbReference type="NCBI Taxonomy" id="2793269"/>
    <lineage>
        <taxon>Bacteria</taxon>
        <taxon>Pseudomonadati</taxon>
        <taxon>Bacteroidota</taxon>
        <taxon>Chitinophagia</taxon>
        <taxon>Chitinophagales</taxon>
        <taxon>Chitinophagaceae</taxon>
        <taxon>Panacibacter</taxon>
    </lineage>
</organism>
<evidence type="ECO:0000256" key="3">
    <source>
        <dbReference type="PIRSR" id="PIRSR605511-2"/>
    </source>
</evidence>
<feature type="binding site" evidence="3">
    <location>
        <position position="103"/>
    </location>
    <ligand>
        <name>substrate</name>
    </ligand>
</feature>
<feature type="domain" description="SMP-30/Gluconolactonase/LRE-like region" evidence="4">
    <location>
        <begin position="20"/>
        <end position="261"/>
    </location>
</feature>
<protein>
    <submittedName>
        <fullName evidence="5">SMP-30/gluconolactonase/LRE family protein</fullName>
    </submittedName>
</protein>
<accession>A0A931GWH4</accession>
<dbReference type="SUPFAM" id="SSF63829">
    <property type="entry name" value="Calcium-dependent phosphotriesterase"/>
    <property type="match status" value="1"/>
</dbReference>
<gene>
    <name evidence="5" type="ORF">I5907_08890</name>
</gene>
<dbReference type="PANTHER" id="PTHR10907:SF47">
    <property type="entry name" value="REGUCALCIN"/>
    <property type="match status" value="1"/>
</dbReference>
<feature type="active site" description="Proton donor/acceptor" evidence="2">
    <location>
        <position position="201"/>
    </location>
</feature>
<keyword evidence="6" id="KW-1185">Reference proteome</keyword>
<feature type="binding site" evidence="3">
    <location>
        <position position="105"/>
    </location>
    <ligand>
        <name>substrate</name>
    </ligand>
</feature>
<dbReference type="InterPro" id="IPR005511">
    <property type="entry name" value="SMP-30"/>
</dbReference>
<evidence type="ECO:0000313" key="6">
    <source>
        <dbReference type="Proteomes" id="UP000628448"/>
    </source>
</evidence>
<feature type="binding site" evidence="3">
    <location>
        <position position="123"/>
    </location>
    <ligand>
        <name>substrate</name>
    </ligand>
</feature>
<dbReference type="Pfam" id="PF08450">
    <property type="entry name" value="SGL"/>
    <property type="match status" value="1"/>
</dbReference>
<dbReference type="AlphaFoldDB" id="A0A931GWH4"/>
<reference evidence="5" key="1">
    <citation type="submission" date="2020-11" db="EMBL/GenBank/DDBJ databases">
        <title>Bacterial whole genome sequence for Panacibacter sp. DH6.</title>
        <authorList>
            <person name="Le V."/>
            <person name="Ko S."/>
            <person name="Ahn C.-Y."/>
            <person name="Oh H.-M."/>
        </authorList>
    </citation>
    <scope>NUCLEOTIDE SEQUENCE</scope>
    <source>
        <strain evidence="5">DH6</strain>
    </source>
</reference>
<comment type="caution">
    <text evidence="5">The sequence shown here is derived from an EMBL/GenBank/DDBJ whole genome shotgun (WGS) entry which is preliminary data.</text>
</comment>
<keyword evidence="3" id="KW-0479">Metal-binding</keyword>
<evidence type="ECO:0000259" key="4">
    <source>
        <dbReference type="Pfam" id="PF08450"/>
    </source>
</evidence>
<sequence length="307" mass="33341">MQNNKQTMEATVVLHAKAQLGEGSLWHPAEKKLYWIDIEKGELHLYDPATKADRHFTLGSRIGTVVPVKIGGALVALQNGIHFIDTKTGKLTFLTNPLGDNIRFNDGKCDPAGRFWVGTMGLDFKEGAADLYRFDADKTLHTMITGVTCSNGIVWTADKKTMYYTDTPTGTIEAFEYDVSTGAITNRRVVIKVPEGNGSPDGMTIDSEDNLWVALWGGSGVAKFDPRTGKMLLKVNVPAPNVTSCAFGGEDLQTLYITTARNDMTKEDLDKYPASGDVFTVNAGAKGVPANFYAGDPAAGHKDFIRP</sequence>
<evidence type="ECO:0000313" key="5">
    <source>
        <dbReference type="EMBL" id="MBG9376348.1"/>
    </source>
</evidence>
<comment type="cofactor">
    <cofactor evidence="3">
        <name>Zn(2+)</name>
        <dbReference type="ChEBI" id="CHEBI:29105"/>
    </cofactor>
    <text evidence="3">Binds 1 divalent metal cation per subunit.</text>
</comment>
<name>A0A931GWH4_9BACT</name>
<proteinExistence type="inferred from homology"/>
<keyword evidence="3" id="KW-0862">Zinc</keyword>
<feature type="binding site" evidence="3">
    <location>
        <position position="201"/>
    </location>
    <ligand>
        <name>a divalent metal cation</name>
        <dbReference type="ChEBI" id="CHEBI:60240"/>
    </ligand>
</feature>
<dbReference type="Gene3D" id="2.120.10.30">
    <property type="entry name" value="TolB, C-terminal domain"/>
    <property type="match status" value="1"/>
</dbReference>
<dbReference type="GO" id="GO:0019853">
    <property type="term" value="P:L-ascorbic acid biosynthetic process"/>
    <property type="evidence" value="ECO:0007669"/>
    <property type="project" value="TreeGrafter"/>
</dbReference>
<feature type="binding site" evidence="3">
    <location>
        <position position="22"/>
    </location>
    <ligand>
        <name>a divalent metal cation</name>
        <dbReference type="ChEBI" id="CHEBI:60240"/>
    </ligand>
</feature>
<dbReference type="InterPro" id="IPR013658">
    <property type="entry name" value="SGL"/>
</dbReference>
<dbReference type="PRINTS" id="PR01790">
    <property type="entry name" value="SMP30FAMILY"/>
</dbReference>
<dbReference type="InterPro" id="IPR011042">
    <property type="entry name" value="6-blade_b-propeller_TolB-like"/>
</dbReference>
<evidence type="ECO:0000256" key="1">
    <source>
        <dbReference type="ARBA" id="ARBA00008853"/>
    </source>
</evidence>
<feature type="binding site" evidence="3">
    <location>
        <position position="151"/>
    </location>
    <ligand>
        <name>a divalent metal cation</name>
        <dbReference type="ChEBI" id="CHEBI:60240"/>
    </ligand>
</feature>
<dbReference type="Proteomes" id="UP000628448">
    <property type="component" value="Unassembled WGS sequence"/>
</dbReference>
<dbReference type="GO" id="GO:0004341">
    <property type="term" value="F:gluconolactonase activity"/>
    <property type="evidence" value="ECO:0007669"/>
    <property type="project" value="TreeGrafter"/>
</dbReference>
<dbReference type="PANTHER" id="PTHR10907">
    <property type="entry name" value="REGUCALCIN"/>
    <property type="match status" value="1"/>
</dbReference>